<dbReference type="EMBL" id="JACMSC010000002">
    <property type="protein sequence ID" value="KAG6533728.1"/>
    <property type="molecule type" value="Genomic_DNA"/>
</dbReference>
<evidence type="ECO:0000256" key="5">
    <source>
        <dbReference type="ARBA" id="ARBA00023136"/>
    </source>
</evidence>
<feature type="chain" id="PRO_5035270156" evidence="6">
    <location>
        <begin position="31"/>
        <end position="131"/>
    </location>
</feature>
<keyword evidence="6" id="KW-0732">Signal</keyword>
<keyword evidence="8" id="KW-1185">Reference proteome</keyword>
<accession>A0A8J5M5X1</accession>
<evidence type="ECO:0000256" key="4">
    <source>
        <dbReference type="ARBA" id="ARBA00022989"/>
    </source>
</evidence>
<evidence type="ECO:0000256" key="1">
    <source>
        <dbReference type="ARBA" id="ARBA00004477"/>
    </source>
</evidence>
<feature type="signal peptide" evidence="6">
    <location>
        <begin position="1"/>
        <end position="30"/>
    </location>
</feature>
<evidence type="ECO:0000256" key="3">
    <source>
        <dbReference type="ARBA" id="ARBA00022824"/>
    </source>
</evidence>
<dbReference type="Proteomes" id="UP000734854">
    <property type="component" value="Unassembled WGS sequence"/>
</dbReference>
<evidence type="ECO:0000313" key="8">
    <source>
        <dbReference type="Proteomes" id="UP000734854"/>
    </source>
</evidence>
<protein>
    <submittedName>
        <fullName evidence="7">Uncharacterized protein</fullName>
    </submittedName>
</protein>
<dbReference type="PANTHER" id="PTHR31394:SF1">
    <property type="entry name" value="TRANSMEMBRANE PROTEIN 199"/>
    <property type="match status" value="1"/>
</dbReference>
<dbReference type="GO" id="GO:0005789">
    <property type="term" value="C:endoplasmic reticulum membrane"/>
    <property type="evidence" value="ECO:0007669"/>
    <property type="project" value="UniProtKB-SubCell"/>
</dbReference>
<proteinExistence type="predicted"/>
<keyword evidence="3" id="KW-0256">Endoplasmic reticulum</keyword>
<gene>
    <name evidence="7" type="ORF">ZIOFF_007603</name>
</gene>
<keyword evidence="4" id="KW-1133">Transmembrane helix</keyword>
<comment type="subcellular location">
    <subcellularLocation>
        <location evidence="1">Endoplasmic reticulum membrane</location>
        <topology evidence="1">Multi-pass membrane protein</topology>
    </subcellularLocation>
</comment>
<dbReference type="InterPro" id="IPR021013">
    <property type="entry name" value="ATPase_Vma12"/>
</dbReference>
<evidence type="ECO:0000256" key="2">
    <source>
        <dbReference type="ARBA" id="ARBA00022692"/>
    </source>
</evidence>
<keyword evidence="2" id="KW-0812">Transmembrane</keyword>
<reference evidence="7 8" key="1">
    <citation type="submission" date="2020-08" db="EMBL/GenBank/DDBJ databases">
        <title>Plant Genome Project.</title>
        <authorList>
            <person name="Zhang R.-G."/>
        </authorList>
    </citation>
    <scope>NUCLEOTIDE SEQUENCE [LARGE SCALE GENOMIC DNA]</scope>
    <source>
        <tissue evidence="7">Rhizome</tissue>
    </source>
</reference>
<comment type="caution">
    <text evidence="7">The sequence shown here is derived from an EMBL/GenBank/DDBJ whole genome shotgun (WGS) entry which is preliminary data.</text>
</comment>
<dbReference type="GO" id="GO:0070072">
    <property type="term" value="P:vacuolar proton-transporting V-type ATPase complex assembly"/>
    <property type="evidence" value="ECO:0007669"/>
    <property type="project" value="InterPro"/>
</dbReference>
<dbReference type="AlphaFoldDB" id="A0A8J5M5X1"/>
<sequence>MLPHGSTGLMLTILKAIRSFLISALTGVHSLPNNLRDVSFALLLESSVSYRSLKSIWHALPSSDHLDLHHLFKGADFVSSSPKPREKSEELKARLRKLAELSKKRIPGTGEGHCSQEASSGAFLLQRSNRI</sequence>
<keyword evidence="5" id="KW-0472">Membrane</keyword>
<evidence type="ECO:0000256" key="6">
    <source>
        <dbReference type="SAM" id="SignalP"/>
    </source>
</evidence>
<organism evidence="7 8">
    <name type="scientific">Zingiber officinale</name>
    <name type="common">Ginger</name>
    <name type="synonym">Amomum zingiber</name>
    <dbReference type="NCBI Taxonomy" id="94328"/>
    <lineage>
        <taxon>Eukaryota</taxon>
        <taxon>Viridiplantae</taxon>
        <taxon>Streptophyta</taxon>
        <taxon>Embryophyta</taxon>
        <taxon>Tracheophyta</taxon>
        <taxon>Spermatophyta</taxon>
        <taxon>Magnoliopsida</taxon>
        <taxon>Liliopsida</taxon>
        <taxon>Zingiberales</taxon>
        <taxon>Zingiberaceae</taxon>
        <taxon>Zingiber</taxon>
    </lineage>
</organism>
<name>A0A8J5M5X1_ZINOF</name>
<evidence type="ECO:0000313" key="7">
    <source>
        <dbReference type="EMBL" id="KAG6533728.1"/>
    </source>
</evidence>
<dbReference type="PANTHER" id="PTHR31394">
    <property type="entry name" value="TRANSMEMBRANE PROTEIN 199"/>
    <property type="match status" value="1"/>
</dbReference>